<comment type="caution">
    <text evidence="3">The sequence shown here is derived from an EMBL/GenBank/DDBJ whole genome shotgun (WGS) entry which is preliminary data.</text>
</comment>
<sequence length="72" mass="7821">MSVERMVLAFAGFAILLSLALGVPESPLFVSKYWLWFTAFVGANLLQSAFTGFCPLAIILKKLGKKPGPAFE</sequence>
<protein>
    <submittedName>
        <fullName evidence="3">DUF2892 domain-containing protein</fullName>
    </submittedName>
</protein>
<evidence type="ECO:0000256" key="1">
    <source>
        <dbReference type="SAM" id="Phobius"/>
    </source>
</evidence>
<dbReference type="EMBL" id="DROM01000239">
    <property type="protein sequence ID" value="HHH13354.1"/>
    <property type="molecule type" value="Genomic_DNA"/>
</dbReference>
<organism evidence="3">
    <name type="scientific">Thiolapillus brandeum</name>
    <dbReference type="NCBI Taxonomy" id="1076588"/>
    <lineage>
        <taxon>Bacteria</taxon>
        <taxon>Pseudomonadati</taxon>
        <taxon>Pseudomonadota</taxon>
        <taxon>Gammaproteobacteria</taxon>
        <taxon>Chromatiales</taxon>
        <taxon>Sedimenticolaceae</taxon>
        <taxon>Thiolapillus</taxon>
    </lineage>
</organism>
<dbReference type="Pfam" id="PF11127">
    <property type="entry name" value="YgaP-like_TM"/>
    <property type="match status" value="1"/>
</dbReference>
<keyword evidence="1" id="KW-1133">Transmembrane helix</keyword>
<gene>
    <name evidence="3" type="ORF">ENJ98_03890</name>
</gene>
<reference evidence="3" key="1">
    <citation type="journal article" date="2020" name="mSystems">
        <title>Genome- and Community-Level Interaction Insights into Carbon Utilization and Element Cycling Functions of Hydrothermarchaeota in Hydrothermal Sediment.</title>
        <authorList>
            <person name="Zhou Z."/>
            <person name="Liu Y."/>
            <person name="Xu W."/>
            <person name="Pan J."/>
            <person name="Luo Z.H."/>
            <person name="Li M."/>
        </authorList>
    </citation>
    <scope>NUCLEOTIDE SEQUENCE [LARGE SCALE GENOMIC DNA]</scope>
    <source>
        <strain evidence="3">HyVt-535</strain>
    </source>
</reference>
<feature type="transmembrane region" description="Helical" evidence="1">
    <location>
        <begin position="33"/>
        <end position="60"/>
    </location>
</feature>
<dbReference type="Proteomes" id="UP000886100">
    <property type="component" value="Unassembled WGS sequence"/>
</dbReference>
<accession>A0A7C5IYM1</accession>
<dbReference type="AlphaFoldDB" id="A0A7C5IYM1"/>
<evidence type="ECO:0000259" key="2">
    <source>
        <dbReference type="Pfam" id="PF11127"/>
    </source>
</evidence>
<proteinExistence type="predicted"/>
<keyword evidence="1" id="KW-0472">Membrane</keyword>
<evidence type="ECO:0000313" key="3">
    <source>
        <dbReference type="EMBL" id="HHH13354.1"/>
    </source>
</evidence>
<name>A0A7C5IYM1_9GAMM</name>
<dbReference type="InterPro" id="IPR021309">
    <property type="entry name" value="YgaP-like_TM"/>
</dbReference>
<keyword evidence="1" id="KW-0812">Transmembrane</keyword>
<feature type="domain" description="Inner membrane protein YgaP-like transmembrane" evidence="2">
    <location>
        <begin position="2"/>
        <end position="62"/>
    </location>
</feature>
<dbReference type="Gene3D" id="6.10.140.1340">
    <property type="match status" value="1"/>
</dbReference>